<dbReference type="EMBL" id="LSLI01000078">
    <property type="protein sequence ID" value="KXS31393.1"/>
    <property type="molecule type" value="Genomic_DNA"/>
</dbReference>
<gene>
    <name evidence="2" type="ORF">AWT59_2499</name>
</gene>
<accession>A0A139BRG5</accession>
<proteinExistence type="predicted"/>
<evidence type="ECO:0000256" key="1">
    <source>
        <dbReference type="SAM" id="SignalP"/>
    </source>
</evidence>
<comment type="caution">
    <text evidence="2">The sequence shown here is derived from an EMBL/GenBank/DDBJ whole genome shotgun (WGS) entry which is preliminary data.</text>
</comment>
<dbReference type="Pfam" id="PF04338">
    <property type="entry name" value="DUF481"/>
    <property type="match status" value="1"/>
</dbReference>
<name>A0A139BRG5_9PROT</name>
<dbReference type="InterPro" id="IPR007433">
    <property type="entry name" value="DUF481"/>
</dbReference>
<feature type="chain" id="PRO_5007483905" description="Salt-induced outer membrane protein" evidence="1">
    <location>
        <begin position="35"/>
        <end position="274"/>
    </location>
</feature>
<dbReference type="AlphaFoldDB" id="A0A139BRG5"/>
<sequence>MLLNLICKLWKYSSKEVTPLLFLASMACCISAWADDVKPDGIWRGNGGAALSEATGNTQSSSLTITADTTRRTAEDKLSLSAQYVGSRARSTYNGVTSTSTTANQGFARSQYDHNITETKFGFGGLVFSRDQIQLLSLRSMISGGFGYHMIKTSDSQWNLLGGMSYRSDKYSDPGVLINNQIRSGFDTTELLFSEDSTNKLSESTNFNQRLSIRPNISGESGFLVTFDSTLMVMINKTLSLRVSFQDNFNSMSQAPILKNDTLFFTGINVKFGE</sequence>
<reference evidence="2 3" key="2">
    <citation type="submission" date="2016-03" db="EMBL/GenBank/DDBJ databases">
        <title>New uncultured bacterium of the family Gallionellaceae from acid mine drainage: description and reconstruction of genome based on metagenomic analysis of microbial community.</title>
        <authorList>
            <person name="Kadnikov V."/>
            <person name="Ivasenko D."/>
            <person name="Beletsky A."/>
            <person name="Mardanov A."/>
            <person name="Danilova E."/>
            <person name="Pimenov N."/>
            <person name="Karnachuk O."/>
            <person name="Ravin N."/>
        </authorList>
    </citation>
    <scope>NUCLEOTIDE SEQUENCE [LARGE SCALE GENOMIC DNA]</scope>
    <source>
        <strain evidence="2">ShG14-8</strain>
    </source>
</reference>
<evidence type="ECO:0000313" key="3">
    <source>
        <dbReference type="Proteomes" id="UP000070578"/>
    </source>
</evidence>
<protein>
    <recommendedName>
        <fullName evidence="4">Salt-induced outer membrane protein</fullName>
    </recommendedName>
</protein>
<dbReference type="Proteomes" id="UP000070578">
    <property type="component" value="Unassembled WGS sequence"/>
</dbReference>
<evidence type="ECO:0000313" key="2">
    <source>
        <dbReference type="EMBL" id="KXS31393.1"/>
    </source>
</evidence>
<keyword evidence="1" id="KW-0732">Signal</keyword>
<feature type="signal peptide" evidence="1">
    <location>
        <begin position="1"/>
        <end position="34"/>
    </location>
</feature>
<evidence type="ECO:0008006" key="4">
    <source>
        <dbReference type="Google" id="ProtNLM"/>
    </source>
</evidence>
<organism evidence="2 3">
    <name type="scientific">Candidatus Gallionella acididurans</name>
    <dbReference type="NCBI Taxonomy" id="1796491"/>
    <lineage>
        <taxon>Bacteria</taxon>
        <taxon>Pseudomonadati</taxon>
        <taxon>Pseudomonadota</taxon>
        <taxon>Betaproteobacteria</taxon>
        <taxon>Nitrosomonadales</taxon>
        <taxon>Gallionellaceae</taxon>
        <taxon>Gallionella</taxon>
    </lineage>
</organism>
<reference evidence="2 3" key="1">
    <citation type="submission" date="2016-02" db="EMBL/GenBank/DDBJ databases">
        <authorList>
            <person name="Wen L."/>
            <person name="He K."/>
            <person name="Yang H."/>
        </authorList>
    </citation>
    <scope>NUCLEOTIDE SEQUENCE [LARGE SCALE GENOMIC DNA]</scope>
    <source>
        <strain evidence="2">ShG14-8</strain>
    </source>
</reference>